<evidence type="ECO:0000259" key="2">
    <source>
        <dbReference type="Pfam" id="PF13387"/>
    </source>
</evidence>
<organism evidence="6 7">
    <name type="scientific">Colwellia asteriadis</name>
    <dbReference type="NCBI Taxonomy" id="517723"/>
    <lineage>
        <taxon>Bacteria</taxon>
        <taxon>Pseudomonadati</taxon>
        <taxon>Pseudomonadota</taxon>
        <taxon>Gammaproteobacteria</taxon>
        <taxon>Alteromonadales</taxon>
        <taxon>Colwelliaceae</taxon>
        <taxon>Colwellia</taxon>
    </lineage>
</organism>
<evidence type="ECO:0000313" key="6">
    <source>
        <dbReference type="EMBL" id="GAA0823461.1"/>
    </source>
</evidence>
<dbReference type="Pfam" id="PF25225">
    <property type="entry name" value="DUF7843"/>
    <property type="match status" value="1"/>
</dbReference>
<proteinExistence type="predicted"/>
<evidence type="ECO:0000313" key="7">
    <source>
        <dbReference type="Proteomes" id="UP001500021"/>
    </source>
</evidence>
<feature type="domain" description="DUF7842" evidence="4">
    <location>
        <begin position="299"/>
        <end position="384"/>
    </location>
</feature>
<evidence type="ECO:0000256" key="1">
    <source>
        <dbReference type="SAM" id="MobiDB-lite"/>
    </source>
</evidence>
<dbReference type="Pfam" id="PF13387">
    <property type="entry name" value="Lnb_N"/>
    <property type="match status" value="1"/>
</dbReference>
<protein>
    <submittedName>
        <fullName evidence="6">DUF4105 domain-containing protein</fullName>
    </submittedName>
</protein>
<keyword evidence="7" id="KW-1185">Reference proteome</keyword>
<reference evidence="6 7" key="1">
    <citation type="journal article" date="2019" name="Int. J. Syst. Evol. Microbiol.">
        <title>The Global Catalogue of Microorganisms (GCM) 10K type strain sequencing project: providing services to taxonomists for standard genome sequencing and annotation.</title>
        <authorList>
            <consortium name="The Broad Institute Genomics Platform"/>
            <consortium name="The Broad Institute Genome Sequencing Center for Infectious Disease"/>
            <person name="Wu L."/>
            <person name="Ma J."/>
        </authorList>
    </citation>
    <scope>NUCLEOTIDE SEQUENCE [LARGE SCALE GENOMIC DNA]</scope>
    <source>
        <strain evidence="6 7">JCM 15608</strain>
    </source>
</reference>
<feature type="domain" description="Lnb N-terminal periplasmic" evidence="2">
    <location>
        <begin position="119"/>
        <end position="290"/>
    </location>
</feature>
<evidence type="ECO:0000259" key="3">
    <source>
        <dbReference type="Pfam" id="PF25222"/>
    </source>
</evidence>
<evidence type="ECO:0000259" key="5">
    <source>
        <dbReference type="Pfam" id="PF25225"/>
    </source>
</evidence>
<dbReference type="InterPro" id="IPR025178">
    <property type="entry name" value="Lnb_N"/>
</dbReference>
<feature type="domain" description="DUF7840" evidence="3">
    <location>
        <begin position="395"/>
        <end position="614"/>
    </location>
</feature>
<dbReference type="InterPro" id="IPR057162">
    <property type="entry name" value="DUF7840"/>
</dbReference>
<accession>A0ABN1LBI2</accession>
<dbReference type="Pfam" id="PF25224">
    <property type="entry name" value="DUF7842"/>
    <property type="match status" value="1"/>
</dbReference>
<name>A0ABN1LBI2_9GAMM</name>
<comment type="caution">
    <text evidence="6">The sequence shown here is derived from an EMBL/GenBank/DDBJ whole genome shotgun (WGS) entry which is preliminary data.</text>
</comment>
<gene>
    <name evidence="6" type="ORF">GCM10009111_33160</name>
</gene>
<dbReference type="EMBL" id="BAAAFA010000014">
    <property type="protein sequence ID" value="GAA0823461.1"/>
    <property type="molecule type" value="Genomic_DNA"/>
</dbReference>
<sequence length="615" mass="71169">MKILSTVIFIILTLLSLPSFSSDISLKTLAKNSYWLQLGHYRSAVLTEWKSEVDSERFFLTKSGKTDPYAELLATVDSFNAIGLTVNEANKLRCAFPARYTWLKKKIPNNWPELNCIELNQWKEVMNPAGITLVFPTAFMNSPSSMFGHTLLRVDAKDQNRHRELVAFAINFSAQPDVEDNAAAYAFKGLVGQYPGNFTVMPYYRKVREYNDIESRDIWEYKLNFTEREVERILLHLWELQRATFDYYFIDENCSYQLLSLLQLANEKLDLTSSFSFQAIPSDTVAALKNNKLLQEPNYRPAFGTRLYHYAQQLSAQELASVQQLIEEGEFDNATYTIDRQAAILEMAYEWLNFNFYDQGLNRDLIAPRLKKLLYERSKLKTPPPFSEPQKPLASPEQGHSSSRVGITLVNSNNYDNQIELSYRLAYHDLLDYSLGYIPGAQISFFDFQSSFSKNDKLRIEHLYLIDAMSLAPDNEIFNSWSWNMRLGYDRQPDINKQKSRYFTQGGYGKSFGDPNKFHSFILGSVEFNAGDIADNVEVGLGTELGAVWQLNSNNKLAFTGNVMWLLNSEVARHSRVDLSWNWALQTNWALRSNINYKKWYREETQAKLTLYYYF</sequence>
<feature type="region of interest" description="Disordered" evidence="1">
    <location>
        <begin position="381"/>
        <end position="401"/>
    </location>
</feature>
<dbReference type="Pfam" id="PF25222">
    <property type="entry name" value="DUF7840"/>
    <property type="match status" value="1"/>
</dbReference>
<evidence type="ECO:0000259" key="4">
    <source>
        <dbReference type="Pfam" id="PF25224"/>
    </source>
</evidence>
<dbReference type="Proteomes" id="UP001500021">
    <property type="component" value="Unassembled WGS sequence"/>
</dbReference>
<dbReference type="RefSeq" id="WP_343818935.1">
    <property type="nucleotide sequence ID" value="NZ_BAAAFA010000014.1"/>
</dbReference>
<feature type="domain" description="DUF7843" evidence="5">
    <location>
        <begin position="28"/>
        <end position="106"/>
    </location>
</feature>
<dbReference type="InterPro" id="IPR057165">
    <property type="entry name" value="DUF7843"/>
</dbReference>
<dbReference type="InterPro" id="IPR057164">
    <property type="entry name" value="DUF7842"/>
</dbReference>